<evidence type="ECO:0000313" key="2">
    <source>
        <dbReference type="EMBL" id="KAI1725309.1"/>
    </source>
</evidence>
<comment type="caution">
    <text evidence="2">The sequence shown here is derived from an EMBL/GenBank/DDBJ whole genome shotgun (WGS) entry which is preliminary data.</text>
</comment>
<evidence type="ECO:0000313" key="3">
    <source>
        <dbReference type="Proteomes" id="UP001201812"/>
    </source>
</evidence>
<feature type="region of interest" description="Disordered" evidence="1">
    <location>
        <begin position="297"/>
        <end position="491"/>
    </location>
</feature>
<feature type="compositionally biased region" description="Polar residues" evidence="1">
    <location>
        <begin position="377"/>
        <end position="397"/>
    </location>
</feature>
<dbReference type="AlphaFoldDB" id="A0AAD4ND92"/>
<evidence type="ECO:0000256" key="1">
    <source>
        <dbReference type="SAM" id="MobiDB-lite"/>
    </source>
</evidence>
<sequence>MAADDLTEFSPPVYSLEVIVHEISPLQGNITGKSQVQVGLSYNDTHQQDKRGRISSVAVGAGKVFFVMQEVVFVNIFVDTFSASIPLGDLFGKASEAPLIDNKELLLNDKSGLGYRVQCLLAIHKIGRFTDNLKERCSIKSANQVNSSTQTDHPVEYVNRAMQTAEIPCRPQHMQNTSTQTNEIFPGSASTEKDSVNFVPSKVFKQQFKQALFNLCVYLVRWFCARASKMQSIQQKSKSCATKTTITEVSFPTKLAISSYMYKEIQHKRDRINQISQLYRHIKRPVDIKKARHQLEGTNVKHHENKQKPKHTPTSIPSHYRRIESKEKAKLEAPIRAHVRSGLQRTTSDFSVNEQENARAQSSQSNSSSSPSNQSAILSVNNSRVSEQSRKSTASNTHDSEAESKETGRTMSSISTNASKESVVSTLHKSSQSHSRRSGASIKSDESSKSTSSSIPSEIIPVDISRNTNSPSSSSSASTESEVSTKVSSTTMYLSKLREQVLLDMS</sequence>
<feature type="compositionally biased region" description="Polar residues" evidence="1">
    <location>
        <begin position="409"/>
        <end position="429"/>
    </location>
</feature>
<proteinExistence type="predicted"/>
<feature type="compositionally biased region" description="Low complexity" evidence="1">
    <location>
        <begin position="449"/>
        <end position="491"/>
    </location>
</feature>
<dbReference type="EMBL" id="JAKKPZ010000002">
    <property type="protein sequence ID" value="KAI1725309.1"/>
    <property type="molecule type" value="Genomic_DNA"/>
</dbReference>
<accession>A0AAD4ND92</accession>
<feature type="compositionally biased region" description="Basic and acidic residues" evidence="1">
    <location>
        <begin position="321"/>
        <end position="335"/>
    </location>
</feature>
<name>A0AAD4ND92_9BILA</name>
<gene>
    <name evidence="2" type="ORF">DdX_01965</name>
</gene>
<organism evidence="2 3">
    <name type="scientific">Ditylenchus destructor</name>
    <dbReference type="NCBI Taxonomy" id="166010"/>
    <lineage>
        <taxon>Eukaryota</taxon>
        <taxon>Metazoa</taxon>
        <taxon>Ecdysozoa</taxon>
        <taxon>Nematoda</taxon>
        <taxon>Chromadorea</taxon>
        <taxon>Rhabditida</taxon>
        <taxon>Tylenchina</taxon>
        <taxon>Tylenchomorpha</taxon>
        <taxon>Sphaerularioidea</taxon>
        <taxon>Anguinidae</taxon>
        <taxon>Anguininae</taxon>
        <taxon>Ditylenchus</taxon>
    </lineage>
</organism>
<feature type="compositionally biased region" description="Low complexity" evidence="1">
    <location>
        <begin position="430"/>
        <end position="442"/>
    </location>
</feature>
<feature type="compositionally biased region" description="Basic and acidic residues" evidence="1">
    <location>
        <begin position="398"/>
        <end position="408"/>
    </location>
</feature>
<protein>
    <submittedName>
        <fullName evidence="2">Uncharacterized protein</fullName>
    </submittedName>
</protein>
<feature type="compositionally biased region" description="Polar residues" evidence="1">
    <location>
        <begin position="343"/>
        <end position="355"/>
    </location>
</feature>
<keyword evidence="3" id="KW-1185">Reference proteome</keyword>
<reference evidence="2" key="1">
    <citation type="submission" date="2022-01" db="EMBL/GenBank/DDBJ databases">
        <title>Genome Sequence Resource for Two Populations of Ditylenchus destructor, the Migratory Endoparasitic Phytonematode.</title>
        <authorList>
            <person name="Zhang H."/>
            <person name="Lin R."/>
            <person name="Xie B."/>
        </authorList>
    </citation>
    <scope>NUCLEOTIDE SEQUENCE</scope>
    <source>
        <strain evidence="2">BazhouSP</strain>
    </source>
</reference>
<feature type="compositionally biased region" description="Low complexity" evidence="1">
    <location>
        <begin position="358"/>
        <end position="376"/>
    </location>
</feature>
<dbReference type="Proteomes" id="UP001201812">
    <property type="component" value="Unassembled WGS sequence"/>
</dbReference>